<dbReference type="CDD" id="cd11692">
    <property type="entry name" value="HRI1_N_like"/>
    <property type="match status" value="1"/>
</dbReference>
<comment type="caution">
    <text evidence="7">The sequence shown here is derived from an EMBL/GenBank/DDBJ whole genome shotgun (WGS) entry which is preliminary data.</text>
</comment>
<dbReference type="InterPro" id="IPR031818">
    <property type="entry name" value="Hri1"/>
</dbReference>
<dbReference type="Pfam" id="PF16815">
    <property type="entry name" value="HRI1"/>
    <property type="match status" value="1"/>
</dbReference>
<evidence type="ECO:0000256" key="4">
    <source>
        <dbReference type="ARBA" id="ARBA00017063"/>
    </source>
</evidence>
<evidence type="ECO:0000313" key="7">
    <source>
        <dbReference type="EMBL" id="OVF07205.1"/>
    </source>
</evidence>
<dbReference type="AlphaFoldDB" id="A0AA91T0M6"/>
<gene>
    <name evidence="7" type="ORF">A9F13_14g00341</name>
</gene>
<comment type="subcellular location">
    <subcellularLocation>
        <location evidence="2">Cytoplasm</location>
    </subcellularLocation>
    <subcellularLocation>
        <location evidence="1">Nucleus</location>
    </subcellularLocation>
</comment>
<reference evidence="7 8" key="1">
    <citation type="submission" date="2017-04" db="EMBL/GenBank/DDBJ databases">
        <title>Draft genome of the yeast Clavispora lusitaniae type strain CBS 6936.</title>
        <authorList>
            <person name="Durrens P."/>
            <person name="Klopp C."/>
            <person name="Biteau N."/>
            <person name="Fitton-Ouhabi V."/>
            <person name="Dementhon K."/>
            <person name="Accoceberry I."/>
            <person name="Sherman D.J."/>
            <person name="Noel T."/>
        </authorList>
    </citation>
    <scope>NUCLEOTIDE SEQUENCE [LARGE SCALE GENOMIC DNA]</scope>
    <source>
        <strain evidence="7 8">CBS 6936</strain>
    </source>
</reference>
<evidence type="ECO:0000313" key="8">
    <source>
        <dbReference type="Proteomes" id="UP000195602"/>
    </source>
</evidence>
<dbReference type="GO" id="GO:0005634">
    <property type="term" value="C:nucleus"/>
    <property type="evidence" value="ECO:0007669"/>
    <property type="project" value="UniProtKB-SubCell"/>
</dbReference>
<dbReference type="Gene3D" id="2.40.128.310">
    <property type="entry name" value="Protein HRI1, C-terminal domain"/>
    <property type="match status" value="1"/>
</dbReference>
<keyword evidence="6" id="KW-0539">Nucleus</keyword>
<evidence type="ECO:0000256" key="2">
    <source>
        <dbReference type="ARBA" id="ARBA00004496"/>
    </source>
</evidence>
<evidence type="ECO:0000256" key="1">
    <source>
        <dbReference type="ARBA" id="ARBA00004123"/>
    </source>
</evidence>
<keyword evidence="7" id="KW-0456">Lyase</keyword>
<dbReference type="Proteomes" id="UP000195602">
    <property type="component" value="Unassembled WGS sequence"/>
</dbReference>
<dbReference type="InterPro" id="IPR043047">
    <property type="entry name" value="Hri1_N_sf"/>
</dbReference>
<keyword evidence="5" id="KW-0963">Cytoplasm</keyword>
<dbReference type="GO" id="GO:0005737">
    <property type="term" value="C:cytoplasm"/>
    <property type="evidence" value="ECO:0007669"/>
    <property type="project" value="UniProtKB-SubCell"/>
</dbReference>
<dbReference type="KEGG" id="clus:A9F13_14g00341"/>
<dbReference type="EMBL" id="LYUB02000014">
    <property type="protein sequence ID" value="OVF07205.1"/>
    <property type="molecule type" value="Genomic_DNA"/>
</dbReference>
<dbReference type="GO" id="GO:0016829">
    <property type="term" value="F:lyase activity"/>
    <property type="evidence" value="ECO:0007669"/>
    <property type="project" value="UniProtKB-KW"/>
</dbReference>
<comment type="similarity">
    <text evidence="3">Belongs to the HRI1 family.</text>
</comment>
<evidence type="ECO:0000256" key="5">
    <source>
        <dbReference type="ARBA" id="ARBA00022490"/>
    </source>
</evidence>
<dbReference type="InterPro" id="IPR038744">
    <property type="entry name" value="Hri1_N"/>
</dbReference>
<proteinExistence type="inferred from homology"/>
<sequence>MVLSKRISIQWSSEQAGELTDTLVISTPKCFSTDVRIFKKHYPYEKGSDSDSDAMDKIFEFVSMGTEIDIEGTNQVQFPSEVNLQEIVQAIKTGKSVEECKAPPDIGTFWPIEGSEDRKETGSMVNPATGVCTDYVEVWRSLNPAETTPDEEVRENHWKNKKEDTEVGVYTYNAQEDNHRGRLIRLGNWVQAVFYAYTNGKHELSVLRAYYDESSGQWQYLIRYGPYDFPDLGTLFDKESIDFGGVSWTRVE</sequence>
<evidence type="ECO:0000256" key="3">
    <source>
        <dbReference type="ARBA" id="ARBA00005229"/>
    </source>
</evidence>
<name>A0AA91T0M6_CLALS</name>
<evidence type="ECO:0000256" key="6">
    <source>
        <dbReference type="ARBA" id="ARBA00023242"/>
    </source>
</evidence>
<organism evidence="7 8">
    <name type="scientific">Clavispora lusitaniae</name>
    <name type="common">Candida lusitaniae</name>
    <dbReference type="NCBI Taxonomy" id="36911"/>
    <lineage>
        <taxon>Eukaryota</taxon>
        <taxon>Fungi</taxon>
        <taxon>Dikarya</taxon>
        <taxon>Ascomycota</taxon>
        <taxon>Saccharomycotina</taxon>
        <taxon>Pichiomycetes</taxon>
        <taxon>Metschnikowiaceae</taxon>
        <taxon>Clavispora</taxon>
    </lineage>
</organism>
<protein>
    <recommendedName>
        <fullName evidence="4">Protein HRI1</fullName>
    </recommendedName>
</protein>
<dbReference type="Gene3D" id="2.40.128.320">
    <property type="entry name" value="Protein HRI1, N-terminal domain"/>
    <property type="match status" value="1"/>
</dbReference>
<accession>A0AA91T0M6</accession>
<dbReference type="CDD" id="cd11693">
    <property type="entry name" value="HRI1_C_like"/>
    <property type="match status" value="1"/>
</dbReference>